<comment type="subcellular location">
    <subcellularLocation>
        <location evidence="1">Mitochondrion matrix</location>
        <location evidence="1">Mitochondrion nucleoid</location>
    </subcellularLocation>
</comment>
<dbReference type="PANTHER" id="PTHR34260:SF1">
    <property type="entry name" value="UBIQUINOL-CYTOCHROME-C REDUCTASE COMPLEX ASSEMBLY FACTOR 2"/>
    <property type="match status" value="1"/>
</dbReference>
<dbReference type="OrthoDB" id="6266314at2759"/>
<evidence type="ECO:0000256" key="5">
    <source>
        <dbReference type="ARBA" id="ARBA00031206"/>
    </source>
</evidence>
<dbReference type="GO" id="GO:0042645">
    <property type="term" value="C:mitochondrial nucleoid"/>
    <property type="evidence" value="ECO:0007669"/>
    <property type="project" value="UniProtKB-SubCell"/>
</dbReference>
<evidence type="ECO:0000256" key="4">
    <source>
        <dbReference type="ARBA" id="ARBA00023271"/>
    </source>
</evidence>
<organism evidence="7 8">
    <name type="scientific">Clytia hemisphaerica</name>
    <dbReference type="NCBI Taxonomy" id="252671"/>
    <lineage>
        <taxon>Eukaryota</taxon>
        <taxon>Metazoa</taxon>
        <taxon>Cnidaria</taxon>
        <taxon>Hydrozoa</taxon>
        <taxon>Hydroidolina</taxon>
        <taxon>Leptothecata</taxon>
        <taxon>Obeliida</taxon>
        <taxon>Clytiidae</taxon>
        <taxon>Clytia</taxon>
    </lineage>
</organism>
<dbReference type="PANTHER" id="PTHR34260">
    <property type="entry name" value="UBIQUINOL-CYTOCHROME-C REDUCTASE COMPLEX ASSEMBLY FACTOR 2"/>
    <property type="match status" value="1"/>
</dbReference>
<evidence type="ECO:0000313" key="8">
    <source>
        <dbReference type="Proteomes" id="UP000594262"/>
    </source>
</evidence>
<keyword evidence="4" id="KW-1135">Mitochondrion nucleoid</keyword>
<dbReference type="GO" id="GO:0034551">
    <property type="term" value="P:mitochondrial respiratory chain complex III assembly"/>
    <property type="evidence" value="ECO:0007669"/>
    <property type="project" value="TreeGrafter"/>
</dbReference>
<accession>A0A7M5V4Z5</accession>
<dbReference type="EnsemblMetazoa" id="CLYHEMT003485.1">
    <property type="protein sequence ID" value="CLYHEMP003485.1"/>
    <property type="gene ID" value="CLYHEMG003485"/>
</dbReference>
<evidence type="ECO:0000313" key="7">
    <source>
        <dbReference type="EnsemblMetazoa" id="CLYHEMP003485.1"/>
    </source>
</evidence>
<keyword evidence="3" id="KW-0496">Mitochondrion</keyword>
<dbReference type="Pfam" id="PF20180">
    <property type="entry name" value="UQCC2_CBP6"/>
    <property type="match status" value="1"/>
</dbReference>
<proteinExistence type="predicted"/>
<evidence type="ECO:0000256" key="3">
    <source>
        <dbReference type="ARBA" id="ARBA00023128"/>
    </source>
</evidence>
<sequence>RNFKADACRKTLSISKFTKSSNRKNLKNMSSKEGLTRFYRDFQRICKQWPVDASKTGRDFGEHLRNSFDPKFKQGAFEELQAERTLNALMKISTNYYRNKYPRKREIAYSGENPDAYKDTLSSKYQSNVEPKKTLLERLLGAKKIAERGRDQ</sequence>
<protein>
    <recommendedName>
        <fullName evidence="6">Mitochondrial nucleoid factor 1</fullName>
    </recommendedName>
    <alternativeName>
        <fullName evidence="5">Mitochondrial protein M19</fullName>
    </alternativeName>
</protein>
<reference evidence="7" key="1">
    <citation type="submission" date="2021-01" db="UniProtKB">
        <authorList>
            <consortium name="EnsemblMetazoa"/>
        </authorList>
    </citation>
    <scope>IDENTIFICATION</scope>
</reference>
<name>A0A7M5V4Z5_9CNID</name>
<evidence type="ECO:0000256" key="6">
    <source>
        <dbReference type="ARBA" id="ARBA00032983"/>
    </source>
</evidence>
<dbReference type="InterPro" id="IPR037698">
    <property type="entry name" value="UQCC2"/>
</dbReference>
<evidence type="ECO:0000256" key="2">
    <source>
        <dbReference type="ARBA" id="ARBA00022946"/>
    </source>
</evidence>
<keyword evidence="2" id="KW-0809">Transit peptide</keyword>
<evidence type="ECO:0000256" key="1">
    <source>
        <dbReference type="ARBA" id="ARBA00004436"/>
    </source>
</evidence>
<keyword evidence="8" id="KW-1185">Reference proteome</keyword>
<dbReference type="Proteomes" id="UP000594262">
    <property type="component" value="Unplaced"/>
</dbReference>
<dbReference type="AlphaFoldDB" id="A0A7M5V4Z5"/>